<dbReference type="EMBL" id="JABWQF010000018">
    <property type="protein sequence ID" value="MBC3295080.1"/>
    <property type="molecule type" value="Genomic_DNA"/>
</dbReference>
<dbReference type="PANTHER" id="PTHR40278:SF1">
    <property type="entry name" value="DNA UTILIZATION PROTEIN HOFN"/>
    <property type="match status" value="1"/>
</dbReference>
<organism evidence="1">
    <name type="scientific">Pseudomonas tritici</name>
    <dbReference type="NCBI Taxonomy" id="2745518"/>
    <lineage>
        <taxon>Bacteria</taxon>
        <taxon>Pseudomonadati</taxon>
        <taxon>Pseudomonadota</taxon>
        <taxon>Gammaproteobacteria</taxon>
        <taxon>Pseudomonadales</taxon>
        <taxon>Pseudomonadaceae</taxon>
        <taxon>Pseudomonas</taxon>
    </lineage>
</organism>
<dbReference type="Pfam" id="PF05137">
    <property type="entry name" value="PilN"/>
    <property type="match status" value="1"/>
</dbReference>
<comment type="caution">
    <text evidence="1">The sequence shown here is derived from an EMBL/GenBank/DDBJ whole genome shotgun (WGS) entry which is preliminary data.</text>
</comment>
<reference evidence="1" key="1">
    <citation type="journal article" date="2020" name="Microorganisms">
        <title>Reliable Identification of Environmental Pseudomonas Isolates Using the rpoD Gene.</title>
        <authorList>
            <consortium name="The Broad Institute Genome Sequencing Platform"/>
            <person name="Girard L."/>
            <person name="Lood C."/>
            <person name="Rokni-Zadeh H."/>
            <person name="van Noort V."/>
            <person name="Lavigne R."/>
            <person name="De Mot R."/>
        </authorList>
    </citation>
    <scope>NUCLEOTIDE SEQUENCE [LARGE SCALE GENOMIC DNA]</scope>
    <source>
        <strain evidence="1">SWRI145</strain>
    </source>
</reference>
<accession>A0A8H9YWT8</accession>
<dbReference type="InterPro" id="IPR007813">
    <property type="entry name" value="PilN"/>
</dbReference>
<dbReference type="PANTHER" id="PTHR40278">
    <property type="entry name" value="DNA UTILIZATION PROTEIN HOFN"/>
    <property type="match status" value="1"/>
</dbReference>
<proteinExistence type="predicted"/>
<protein>
    <submittedName>
        <fullName evidence="1">Pilus assembly protein HofN</fullName>
    </submittedName>
</protein>
<dbReference type="AlphaFoldDB" id="A0A8H9YWT8"/>
<evidence type="ECO:0000313" key="1">
    <source>
        <dbReference type="EMBL" id="MBC3295080.1"/>
    </source>
</evidence>
<gene>
    <name evidence="1" type="ORF">HU722_26495</name>
</gene>
<sequence>MKTTNFLPWRQWRQQRCWRFWTLLFAGSLLLALAAMTSLRSRFAIRSHALEVYLQGDMAIQHTLETHRARWRAQHAQQQLTQQATVLLTKTQTWQPTLVSLALALPEQAWLTQMSFQQSSLVLKGYATTLLSLQKLTESLKHFAGFTLGPAGELQQDSQGRWMYSFTLQRQE</sequence>
<name>A0A8H9YWT8_9PSED</name>
<dbReference type="InterPro" id="IPR052534">
    <property type="entry name" value="Extracell_DNA_Util/SecSys_Comp"/>
</dbReference>